<dbReference type="GO" id="GO:0010073">
    <property type="term" value="P:meristem maintenance"/>
    <property type="evidence" value="ECO:0007669"/>
    <property type="project" value="InterPro"/>
</dbReference>
<accession>A0AAD8GWL4</accession>
<dbReference type="Proteomes" id="UP001237642">
    <property type="component" value="Unassembled WGS sequence"/>
</dbReference>
<feature type="region of interest" description="Disordered" evidence="1">
    <location>
        <begin position="1040"/>
        <end position="1066"/>
    </location>
</feature>
<name>A0AAD8GWL4_9APIA</name>
<feature type="domain" description="Aminotransferase-like plant mobile" evidence="2">
    <location>
        <begin position="656"/>
        <end position="1009"/>
    </location>
</feature>
<dbReference type="InterPro" id="IPR019557">
    <property type="entry name" value="AminoTfrase-like_pln_mobile"/>
</dbReference>
<sequence>MEDQIFAADSLVEEREVVMHPPSGGNPTLRKAHFLKPIFSQDHTHLPTPPSSVLSSKPTFLNIKNWSVNSYKAYPSEKWKIWVHSLKPKYQEIWKQAGIYEAILASTNKVTRNKELIFGLAERWCAETNTFVFPWGEVTITLEDVMFLGGYSVLGASFLTPIPDECVGVFDSLKKAHYEVKLVNGKQVSGPMWMEYFMCSGKDLEHEAFLAMWLSRFVLLSSKDSIAMRDFHVAIHLSRGNRIALAPVVLASIYTDMRLAQNSVVEFLTLVSKVGLSINFCHSDLVLMWAWERFPKLRPIPCVIERTEPRSARWNNVKILKVKDVRAVLDSGKESFVWRPYVTISSTSMLSNLYGDTDGWVVVESDDTESLARCLRVSELIGLGYIEQYLPHRVAMQFGLDQDVPPHVSRSNESPKSAWRSYNRSVRGMKLYIPPRLLETDASSRYVIWWRRGLLPVNGKVATTCSQKDEHLPLISWGHKRKRLRKALPRKIKGFRKTNDLDDEHALKIMQLNKDDAVVSNTDHALAEVNKVNIVPAKDEVVSKANCMNNIVNIQEKTCGYTDTDTYTLVEERQVAMHSQCGGNPTLRNAHILKPNFSENQSHLPSPPTSLFSSKPTSGKLNNYKFQSCKGYPSKKWKTWVHSLKPKYQEIWKQAGIYEAILASTYEIPRDKELIIGLAERWCAETNTFIFPWGEVTITLEDIMFLGSYSVLGALFLTPLPDECVGVFDSLTNAYKELKSVPGGSATALVWMLYFMFSGKQFEHEAFLAMWLSRFVLVRSNSVMVMKDFHVAIHLSRGNRIALAPVVLASIYTNMKLLHNSIVKSISLDSKVRLKLTFCHTDLVQMWVWERFPKLRPTPSVVEREEPRSARWNGVKLFKVRDVRATLDSGKESFIWRPYVKISSSCMLSKLYRDNEQWVVVESDDTESFARCLRVSELVGLDCIEQYLPHRVAMQFGLDQDIPPSVMRSNESPKTAWRSYKRSFRGGKLYIPPRLLMSDVSSRYVVWWRGLLPVNQEMLTNCIKNEKQLPLIPWGHKRRRSRNALSSKSESFGKRKDLDDMPVSKIRSGTENPAKRFCMTEPVTMSVRSMSSSDKSKERKCFAESSKNLKENGIVNNSSHAEANHVTIELTKDEIVMKVESSLDGE</sequence>
<dbReference type="AlphaFoldDB" id="A0AAD8GWL4"/>
<evidence type="ECO:0000313" key="3">
    <source>
        <dbReference type="EMBL" id="KAK1355363.1"/>
    </source>
</evidence>
<organism evidence="3 4">
    <name type="scientific">Heracleum sosnowskyi</name>
    <dbReference type="NCBI Taxonomy" id="360622"/>
    <lineage>
        <taxon>Eukaryota</taxon>
        <taxon>Viridiplantae</taxon>
        <taxon>Streptophyta</taxon>
        <taxon>Embryophyta</taxon>
        <taxon>Tracheophyta</taxon>
        <taxon>Spermatophyta</taxon>
        <taxon>Magnoliopsida</taxon>
        <taxon>eudicotyledons</taxon>
        <taxon>Gunneridae</taxon>
        <taxon>Pentapetalae</taxon>
        <taxon>asterids</taxon>
        <taxon>campanulids</taxon>
        <taxon>Apiales</taxon>
        <taxon>Apiaceae</taxon>
        <taxon>Apioideae</taxon>
        <taxon>apioid superclade</taxon>
        <taxon>Tordylieae</taxon>
        <taxon>Tordyliinae</taxon>
        <taxon>Heracleum</taxon>
    </lineage>
</organism>
<dbReference type="EMBL" id="JAUIZM010000011">
    <property type="protein sequence ID" value="KAK1355363.1"/>
    <property type="molecule type" value="Genomic_DNA"/>
</dbReference>
<comment type="caution">
    <text evidence="3">The sequence shown here is derived from an EMBL/GenBank/DDBJ whole genome shotgun (WGS) entry which is preliminary data.</text>
</comment>
<gene>
    <name evidence="3" type="ORF">POM88_048619</name>
</gene>
<reference evidence="3" key="1">
    <citation type="submission" date="2023-02" db="EMBL/GenBank/DDBJ databases">
        <title>Genome of toxic invasive species Heracleum sosnowskyi carries increased number of genes despite the absence of recent whole-genome duplications.</title>
        <authorList>
            <person name="Schelkunov M."/>
            <person name="Shtratnikova V."/>
            <person name="Makarenko M."/>
            <person name="Klepikova A."/>
            <person name="Omelchenko D."/>
            <person name="Novikova G."/>
            <person name="Obukhova E."/>
            <person name="Bogdanov V."/>
            <person name="Penin A."/>
            <person name="Logacheva M."/>
        </authorList>
    </citation>
    <scope>NUCLEOTIDE SEQUENCE</scope>
    <source>
        <strain evidence="3">Hsosn_3</strain>
        <tissue evidence="3">Leaf</tissue>
    </source>
</reference>
<dbReference type="PANTHER" id="PTHR46033:SF67">
    <property type="entry name" value="AMINOTRANSFERASE-LIKE, PLANT MOBILE DOMAIN FAMILY PROTEIN"/>
    <property type="match status" value="1"/>
</dbReference>
<feature type="domain" description="Aminotransferase-like plant mobile" evidence="2">
    <location>
        <begin position="98"/>
        <end position="451"/>
    </location>
</feature>
<reference evidence="3" key="2">
    <citation type="submission" date="2023-05" db="EMBL/GenBank/DDBJ databases">
        <authorList>
            <person name="Schelkunov M.I."/>
        </authorList>
    </citation>
    <scope>NUCLEOTIDE SEQUENCE</scope>
    <source>
        <strain evidence="3">Hsosn_3</strain>
        <tissue evidence="3">Leaf</tissue>
    </source>
</reference>
<keyword evidence="4" id="KW-1185">Reference proteome</keyword>
<evidence type="ECO:0000256" key="1">
    <source>
        <dbReference type="SAM" id="MobiDB-lite"/>
    </source>
</evidence>
<evidence type="ECO:0000259" key="2">
    <source>
        <dbReference type="Pfam" id="PF10536"/>
    </source>
</evidence>
<evidence type="ECO:0000313" key="4">
    <source>
        <dbReference type="Proteomes" id="UP001237642"/>
    </source>
</evidence>
<dbReference type="Pfam" id="PF10536">
    <property type="entry name" value="PMD"/>
    <property type="match status" value="2"/>
</dbReference>
<proteinExistence type="predicted"/>
<dbReference type="PANTHER" id="PTHR46033">
    <property type="entry name" value="PROTEIN MAIN-LIKE 2"/>
    <property type="match status" value="1"/>
</dbReference>
<protein>
    <recommendedName>
        <fullName evidence="2">Aminotransferase-like plant mobile domain-containing protein</fullName>
    </recommendedName>
</protein>
<dbReference type="InterPro" id="IPR044824">
    <property type="entry name" value="MAIN-like"/>
</dbReference>